<evidence type="ECO:0000313" key="1">
    <source>
        <dbReference type="EMBL" id="ALN79142.1"/>
    </source>
</evidence>
<organism evidence="1 2">
    <name type="scientific">Lysobacter antibioticus</name>
    <dbReference type="NCBI Taxonomy" id="84531"/>
    <lineage>
        <taxon>Bacteria</taxon>
        <taxon>Pseudomonadati</taxon>
        <taxon>Pseudomonadota</taxon>
        <taxon>Gammaproteobacteria</taxon>
        <taxon>Lysobacterales</taxon>
        <taxon>Lysobacteraceae</taxon>
        <taxon>Lysobacter</taxon>
    </lineage>
</organism>
<dbReference type="EMBL" id="CP011129">
    <property type="protein sequence ID" value="ALN79142.1"/>
    <property type="molecule type" value="Genomic_DNA"/>
</dbReference>
<dbReference type="PATRIC" id="fig|84531.8.peg.1009"/>
<name>A0A0S2F6G9_LYSAN</name>
<dbReference type="Proteomes" id="UP000060787">
    <property type="component" value="Chromosome"/>
</dbReference>
<accession>A0A0S2F6G9</accession>
<sequence length="77" mass="8797">MLLMPFDQAIWALEGRLETFIHEAKADLEAAQVDEDAQAIELARAKEDLMFRARSSNGGMKGLHDLWNYFKENEDAL</sequence>
<protein>
    <submittedName>
        <fullName evidence="1">Uncharacterized protein</fullName>
    </submittedName>
</protein>
<proteinExistence type="predicted"/>
<keyword evidence="2" id="KW-1185">Reference proteome</keyword>
<evidence type="ECO:0000313" key="2">
    <source>
        <dbReference type="Proteomes" id="UP000060787"/>
    </source>
</evidence>
<dbReference type="AlphaFoldDB" id="A0A0S2F6G9"/>
<gene>
    <name evidence="1" type="ORF">LA76x_0981</name>
</gene>
<reference evidence="1 2" key="1">
    <citation type="journal article" date="2015" name="BMC Genomics">
        <title>Comparative genomics and metabolic profiling of the genus Lysobacter.</title>
        <authorList>
            <person name="de Bruijn I."/>
            <person name="Cheng X."/>
            <person name="de Jager V."/>
            <person name="Exposito R.G."/>
            <person name="Watrous J."/>
            <person name="Patel N."/>
            <person name="Postma J."/>
            <person name="Dorrestein P.C."/>
            <person name="Kobayashi D."/>
            <person name="Raaijmakers J.M."/>
        </authorList>
    </citation>
    <scope>NUCLEOTIDE SEQUENCE [LARGE SCALE GENOMIC DNA]</scope>
    <source>
        <strain evidence="1 2">76</strain>
    </source>
</reference>
<dbReference type="KEGG" id="lab:LA76x_0981"/>